<dbReference type="InterPro" id="IPR008928">
    <property type="entry name" value="6-hairpin_glycosidase_sf"/>
</dbReference>
<keyword evidence="3" id="KW-1185">Reference proteome</keyword>
<dbReference type="Gene3D" id="3.40.30.10">
    <property type="entry name" value="Glutaredoxin"/>
    <property type="match status" value="1"/>
</dbReference>
<dbReference type="SUPFAM" id="SSF48208">
    <property type="entry name" value="Six-hairpin glycosidases"/>
    <property type="match status" value="1"/>
</dbReference>
<dbReference type="KEGG" id="psyt:DSAG12_01118"/>
<feature type="domain" description="Spermatogenesis-associated protein 20-like TRX" evidence="1">
    <location>
        <begin position="2"/>
        <end position="162"/>
    </location>
</feature>
<dbReference type="InterPro" id="IPR012341">
    <property type="entry name" value="6hp_glycosidase-like_sf"/>
</dbReference>
<protein>
    <submittedName>
        <fullName evidence="2">Thioredoxin domain-containing protein</fullName>
    </submittedName>
</protein>
<dbReference type="GO" id="GO:0005975">
    <property type="term" value="P:carbohydrate metabolic process"/>
    <property type="evidence" value="ECO:0007669"/>
    <property type="project" value="InterPro"/>
</dbReference>
<dbReference type="InterPro" id="IPR036249">
    <property type="entry name" value="Thioredoxin-like_sf"/>
</dbReference>
<dbReference type="GeneID" id="41329115"/>
<dbReference type="Gene3D" id="1.50.10.10">
    <property type="match status" value="2"/>
</dbReference>
<evidence type="ECO:0000313" key="2">
    <source>
        <dbReference type="EMBL" id="QEE15293.1"/>
    </source>
</evidence>
<evidence type="ECO:0000313" key="3">
    <source>
        <dbReference type="Proteomes" id="UP000321408"/>
    </source>
</evidence>
<dbReference type="Proteomes" id="UP000321408">
    <property type="component" value="Chromosome"/>
</dbReference>
<dbReference type="AlphaFoldDB" id="A0A5B9D8B0"/>
<dbReference type="PIRSF" id="PIRSF006402">
    <property type="entry name" value="UCP006402_thioredoxin"/>
    <property type="match status" value="1"/>
</dbReference>
<dbReference type="EMBL" id="CP042905">
    <property type="protein sequence ID" value="QEE15293.1"/>
    <property type="molecule type" value="Genomic_DNA"/>
</dbReference>
<reference evidence="2 3" key="2">
    <citation type="journal article" date="2024" name="Int. J. Syst. Evol. Microbiol.">
        <title>Promethearchaeum syntrophicum gen. nov., sp. nov., an anaerobic, obligately syntrophic archaeon, the first isolate of the lineage 'Asgard' archaea, and proposal of the new archaeal phylum Promethearchaeota phyl. nov. and kingdom Promethearchaeati regn. nov.</title>
        <authorList>
            <person name="Imachi H."/>
            <person name="Nobu M.K."/>
            <person name="Kato S."/>
            <person name="Takaki Y."/>
            <person name="Miyazaki M."/>
            <person name="Miyata M."/>
            <person name="Ogawara M."/>
            <person name="Saito Y."/>
            <person name="Sakai S."/>
            <person name="Tahara Y.O."/>
            <person name="Takano Y."/>
            <person name="Tasumi E."/>
            <person name="Uematsu K."/>
            <person name="Yoshimura T."/>
            <person name="Itoh T."/>
            <person name="Ohkuma M."/>
            <person name="Takai K."/>
        </authorList>
    </citation>
    <scope>NUCLEOTIDE SEQUENCE [LARGE SCALE GENOMIC DNA]</scope>
    <source>
        <strain evidence="2 3">MK-D1</strain>
    </source>
</reference>
<evidence type="ECO:0000259" key="1">
    <source>
        <dbReference type="Pfam" id="PF03190"/>
    </source>
</evidence>
<dbReference type="CDD" id="cd02955">
    <property type="entry name" value="SSP411"/>
    <property type="match status" value="1"/>
</dbReference>
<dbReference type="InterPro" id="IPR004879">
    <property type="entry name" value="Ssp411-like_TRX"/>
</dbReference>
<dbReference type="OrthoDB" id="28016at2157"/>
<dbReference type="PANTHER" id="PTHR42899:SF1">
    <property type="entry name" value="SPERMATOGENESIS-ASSOCIATED PROTEIN 20"/>
    <property type="match status" value="1"/>
</dbReference>
<organism evidence="2 3">
    <name type="scientific">Promethearchaeum syntrophicum</name>
    <dbReference type="NCBI Taxonomy" id="2594042"/>
    <lineage>
        <taxon>Archaea</taxon>
        <taxon>Promethearchaeati</taxon>
        <taxon>Promethearchaeota</taxon>
        <taxon>Promethearchaeia</taxon>
        <taxon>Promethearchaeales</taxon>
        <taxon>Promethearchaeaceae</taxon>
        <taxon>Promethearchaeum</taxon>
    </lineage>
</organism>
<name>A0A5B9D8B0_9ARCH</name>
<dbReference type="SUPFAM" id="SSF52833">
    <property type="entry name" value="Thioredoxin-like"/>
    <property type="match status" value="1"/>
</dbReference>
<proteinExistence type="predicted"/>
<dbReference type="PANTHER" id="PTHR42899">
    <property type="entry name" value="SPERMATOGENESIS-ASSOCIATED PROTEIN 20"/>
    <property type="match status" value="1"/>
</dbReference>
<gene>
    <name evidence="2" type="ORF">DSAG12_01118</name>
</gene>
<dbReference type="Pfam" id="PF03190">
    <property type="entry name" value="Thioredox_DsbH"/>
    <property type="match status" value="1"/>
</dbReference>
<dbReference type="RefSeq" id="WP_147662208.1">
    <property type="nucleotide sequence ID" value="NZ_CP042905.2"/>
</dbReference>
<dbReference type="InterPro" id="IPR024705">
    <property type="entry name" value="Ssp411"/>
</dbReference>
<reference evidence="2 3" key="1">
    <citation type="journal article" date="2020" name="Nature">
        <title>Isolation of an archaeon at the prokaryote-eukaryote interface.</title>
        <authorList>
            <person name="Imachi H."/>
            <person name="Nobu M.K."/>
            <person name="Nakahara N."/>
            <person name="Morono Y."/>
            <person name="Ogawara M."/>
            <person name="Takaki Y."/>
            <person name="Takano Y."/>
            <person name="Uematsu K."/>
            <person name="Ikuta T."/>
            <person name="Ito M."/>
            <person name="Matsui Y."/>
            <person name="Miyazaki M."/>
            <person name="Murata K."/>
            <person name="Saito Y."/>
            <person name="Sakai S."/>
            <person name="Song C."/>
            <person name="Tasumi E."/>
            <person name="Yamanaka Y."/>
            <person name="Yamaguchi T."/>
            <person name="Kamagata Y."/>
            <person name="Tamaki H."/>
            <person name="Takai K."/>
        </authorList>
    </citation>
    <scope>NUCLEOTIDE SEQUENCE [LARGE SCALE GENOMIC DNA]</scope>
    <source>
        <strain evidence="2 3">MK-D1</strain>
    </source>
</reference>
<sequence length="706" mass="82870">MNHLKGESSPYLKQHQKNPVNWYPYSSEAFYLAQEEKKMIFLSIGYSSCHWCHVMAHESFEDEHIAQILNENFISIKIDREERPDIDNIYQTVVQLMGKRGGWPLSIFLTPDKKPIFGGTYFPPTSRFGIISFPDLLLQLVNVYKSDRQKVDQAGEEISRAILNVFNQGSQGQIDRFDPKLFDEVLKEFNLGFDEREGGYGSAPKFPNFPSLTMIMRQIHETDQNLDNPISKKLISNVQLTLDKMARGGIYDQIGGGFHRYSVDKFWLVPHFEKMLYDNAMALVAYSEAYQFFNQNRYKEIVREIIEWIQRDMYMQTEKKGLYSTLDADSHGKEGIYYVWQKNELDKLLSNEEKEIFYSIFEITPEGNFEDHQIILHQVQELEDVGNKINKDLIKIKEILTNIKHKLLERRKIRVKPGLDNKVITAWNSLTLHGLYSAYKLFVNEPFGKIILEMATDILKFLRNTMFDSETGHLYRIFIENSVKISGNLNDYAYFIQALLDEFNITHELTLLKDIEKLLTYVHEHFWDGSGHTYYFSDVKENDIFTRPKLLYDAPLPNSNSVMVENLLRAQYLFKDSKYSDLAENILKALYIKVKNSPLGNATYFISLQRFMYASTDINILFPQDQKKDMKTHIDKFQKEILSQYIPRLNFFQGKIPIENIQFLSDFKLIQNKTTFFLCREFKCLAPEIDQEKFFITLRNIFNSAR</sequence>
<accession>A0A5B9D8B0</accession>